<keyword evidence="1" id="KW-0732">Signal</keyword>
<feature type="chain" id="PRO_5012328770" description="Knottin scorpion toxin-like domain-containing protein" evidence="1">
    <location>
        <begin position="35"/>
        <end position="101"/>
    </location>
</feature>
<sequence length="101" mass="10696">MALSNTPSSSMHSMATAVLVALLVASALVSSTYAEFGKMECIGVNYNCNQFPGSRKCGDSCRDKARSQGSSSYSSKCQPAVAPFQCCCTVKDPHHPWPPSS</sequence>
<dbReference type="AlphaFoldDB" id="A0A1Z5RKE8"/>
<reference evidence="2 3" key="1">
    <citation type="journal article" date="2009" name="Nature">
        <title>The Sorghum bicolor genome and the diversification of grasses.</title>
        <authorList>
            <person name="Paterson A.H."/>
            <person name="Bowers J.E."/>
            <person name="Bruggmann R."/>
            <person name="Dubchak I."/>
            <person name="Grimwood J."/>
            <person name="Gundlach H."/>
            <person name="Haberer G."/>
            <person name="Hellsten U."/>
            <person name="Mitros T."/>
            <person name="Poliakov A."/>
            <person name="Schmutz J."/>
            <person name="Spannagl M."/>
            <person name="Tang H."/>
            <person name="Wang X."/>
            <person name="Wicker T."/>
            <person name="Bharti A.K."/>
            <person name="Chapman J."/>
            <person name="Feltus F.A."/>
            <person name="Gowik U."/>
            <person name="Grigoriev I.V."/>
            <person name="Lyons E."/>
            <person name="Maher C.A."/>
            <person name="Martis M."/>
            <person name="Narechania A."/>
            <person name="Otillar R.P."/>
            <person name="Penning B.W."/>
            <person name="Salamov A.A."/>
            <person name="Wang Y."/>
            <person name="Zhang L."/>
            <person name="Carpita N.C."/>
            <person name="Freeling M."/>
            <person name="Gingle A.R."/>
            <person name="Hash C.T."/>
            <person name="Keller B."/>
            <person name="Klein P."/>
            <person name="Kresovich S."/>
            <person name="McCann M.C."/>
            <person name="Ming R."/>
            <person name="Peterson D.G."/>
            <person name="Mehboob-ur-Rahman"/>
            <person name="Ware D."/>
            <person name="Westhoff P."/>
            <person name="Mayer K.F."/>
            <person name="Messing J."/>
            <person name="Rokhsar D.S."/>
        </authorList>
    </citation>
    <scope>NUCLEOTIDE SEQUENCE [LARGE SCALE GENOMIC DNA]</scope>
    <source>
        <strain evidence="3">cv. BTx623</strain>
    </source>
</reference>
<accession>A0A1Z5RKE8</accession>
<keyword evidence="3" id="KW-1185">Reference proteome</keyword>
<evidence type="ECO:0008006" key="4">
    <source>
        <dbReference type="Google" id="ProtNLM"/>
    </source>
</evidence>
<feature type="signal peptide" evidence="1">
    <location>
        <begin position="1"/>
        <end position="34"/>
    </location>
</feature>
<gene>
    <name evidence="2" type="ORF">SORBI_3005G221200</name>
</gene>
<dbReference type="InParanoid" id="A0A1Z5RKE8"/>
<proteinExistence type="predicted"/>
<name>A0A1Z5RKE8_SORBI</name>
<dbReference type="Gramene" id="OQU84051">
    <property type="protein sequence ID" value="OQU84051"/>
    <property type="gene ID" value="SORBI_3005G221200"/>
</dbReference>
<reference evidence="3" key="2">
    <citation type="journal article" date="2018" name="Plant J.">
        <title>The Sorghum bicolor reference genome: improved assembly, gene annotations, a transcriptome atlas, and signatures of genome organization.</title>
        <authorList>
            <person name="McCormick R.F."/>
            <person name="Truong S.K."/>
            <person name="Sreedasyam A."/>
            <person name="Jenkins J."/>
            <person name="Shu S."/>
            <person name="Sims D."/>
            <person name="Kennedy M."/>
            <person name="Amirebrahimi M."/>
            <person name="Weers B.D."/>
            <person name="McKinley B."/>
            <person name="Mattison A."/>
            <person name="Morishige D.T."/>
            <person name="Grimwood J."/>
            <person name="Schmutz J."/>
            <person name="Mullet J.E."/>
        </authorList>
    </citation>
    <scope>NUCLEOTIDE SEQUENCE [LARGE SCALE GENOMIC DNA]</scope>
    <source>
        <strain evidence="3">cv. BTx623</strain>
    </source>
</reference>
<evidence type="ECO:0000256" key="1">
    <source>
        <dbReference type="SAM" id="SignalP"/>
    </source>
</evidence>
<evidence type="ECO:0000313" key="3">
    <source>
        <dbReference type="Proteomes" id="UP000000768"/>
    </source>
</evidence>
<evidence type="ECO:0000313" key="2">
    <source>
        <dbReference type="EMBL" id="OQU84051.1"/>
    </source>
</evidence>
<dbReference type="EMBL" id="CM000764">
    <property type="protein sequence ID" value="OQU84051.1"/>
    <property type="molecule type" value="Genomic_DNA"/>
</dbReference>
<dbReference type="OMA" id="CCCTVKD"/>
<organism evidence="2 3">
    <name type="scientific">Sorghum bicolor</name>
    <name type="common">Sorghum</name>
    <name type="synonym">Sorghum vulgare</name>
    <dbReference type="NCBI Taxonomy" id="4558"/>
    <lineage>
        <taxon>Eukaryota</taxon>
        <taxon>Viridiplantae</taxon>
        <taxon>Streptophyta</taxon>
        <taxon>Embryophyta</taxon>
        <taxon>Tracheophyta</taxon>
        <taxon>Spermatophyta</taxon>
        <taxon>Magnoliopsida</taxon>
        <taxon>Liliopsida</taxon>
        <taxon>Poales</taxon>
        <taxon>Poaceae</taxon>
        <taxon>PACMAD clade</taxon>
        <taxon>Panicoideae</taxon>
        <taxon>Andropogonodae</taxon>
        <taxon>Andropogoneae</taxon>
        <taxon>Sorghinae</taxon>
        <taxon>Sorghum</taxon>
    </lineage>
</organism>
<protein>
    <recommendedName>
        <fullName evidence="4">Knottin scorpion toxin-like domain-containing protein</fullName>
    </recommendedName>
</protein>
<dbReference type="Proteomes" id="UP000000768">
    <property type="component" value="Chromosome 5"/>
</dbReference>